<evidence type="ECO:0000313" key="3">
    <source>
        <dbReference type="Proteomes" id="UP000749471"/>
    </source>
</evidence>
<keyword evidence="1" id="KW-1133">Transmembrane helix</keyword>
<feature type="transmembrane region" description="Helical" evidence="1">
    <location>
        <begin position="23"/>
        <end position="41"/>
    </location>
</feature>
<feature type="transmembrane region" description="Helical" evidence="1">
    <location>
        <begin position="200"/>
        <end position="218"/>
    </location>
</feature>
<feature type="transmembrane region" description="Helical" evidence="1">
    <location>
        <begin position="118"/>
        <end position="140"/>
    </location>
</feature>
<organism evidence="2 3">
    <name type="scientific">Tissierella simiarum</name>
    <dbReference type="NCBI Taxonomy" id="2841534"/>
    <lineage>
        <taxon>Bacteria</taxon>
        <taxon>Bacillati</taxon>
        <taxon>Bacillota</taxon>
        <taxon>Tissierellia</taxon>
        <taxon>Tissierellales</taxon>
        <taxon>Tissierellaceae</taxon>
        <taxon>Tissierella</taxon>
    </lineage>
</organism>
<comment type="caution">
    <text evidence="2">The sequence shown here is derived from an EMBL/GenBank/DDBJ whole genome shotgun (WGS) entry which is preliminary data.</text>
</comment>
<dbReference type="EMBL" id="JAHLPM010000001">
    <property type="protein sequence ID" value="MBU5436527.1"/>
    <property type="molecule type" value="Genomic_DNA"/>
</dbReference>
<gene>
    <name evidence="2" type="ORF">KQI42_00825</name>
</gene>
<evidence type="ECO:0000313" key="2">
    <source>
        <dbReference type="EMBL" id="MBU5436527.1"/>
    </source>
</evidence>
<dbReference type="Proteomes" id="UP000749471">
    <property type="component" value="Unassembled WGS sequence"/>
</dbReference>
<evidence type="ECO:0008006" key="4">
    <source>
        <dbReference type="Google" id="ProtNLM"/>
    </source>
</evidence>
<reference evidence="2 3" key="1">
    <citation type="submission" date="2021-06" db="EMBL/GenBank/DDBJ databases">
        <authorList>
            <person name="Sun Q."/>
            <person name="Li D."/>
        </authorList>
    </citation>
    <scope>NUCLEOTIDE SEQUENCE [LARGE SCALE GENOMIC DNA]</scope>
    <source>
        <strain evidence="2 3">MSJ-40</strain>
    </source>
</reference>
<keyword evidence="1" id="KW-0472">Membrane</keyword>
<evidence type="ECO:0000256" key="1">
    <source>
        <dbReference type="SAM" id="Phobius"/>
    </source>
</evidence>
<keyword evidence="1" id="KW-0812">Transmembrane</keyword>
<proteinExistence type="predicted"/>
<accession>A0ABS6E157</accession>
<keyword evidence="3" id="KW-1185">Reference proteome</keyword>
<sequence length="225" mass="24463">MENNKNQAYYEGFTKPIIKTGRWTLFLAVALCFLPAIYLWIRYGALPPIGAILTGWFLIASIYGSYYFIEPISFFPILGVAGTYMSFLAGNIGNMRVPCAAVAQEALKVEPGSEKAELVATLGIAGSIITNLIVVTIAAIAGNGLMQLFPPVVIKAFEFVLPAIFGSMFAMFAVKYPKYGAFAIGLTLFLLGVVKVLPVYILIPVCVFSTIIFATTSYKKKAKQQ</sequence>
<feature type="transmembrane region" description="Helical" evidence="1">
    <location>
        <begin position="48"/>
        <end position="69"/>
    </location>
</feature>
<feature type="transmembrane region" description="Helical" evidence="1">
    <location>
        <begin position="152"/>
        <end position="172"/>
    </location>
</feature>
<feature type="transmembrane region" description="Helical" evidence="1">
    <location>
        <begin position="75"/>
        <end position="97"/>
    </location>
</feature>
<name>A0ABS6E157_9FIRM</name>
<protein>
    <recommendedName>
        <fullName evidence="4">Small-conductance mechanosensitive channel</fullName>
    </recommendedName>
</protein>
<dbReference type="RefSeq" id="WP_216515809.1">
    <property type="nucleotide sequence ID" value="NZ_JAHLPM010000001.1"/>
</dbReference>